<feature type="region of interest" description="Disordered" evidence="3">
    <location>
        <begin position="327"/>
        <end position="348"/>
    </location>
</feature>
<organism evidence="4 5">
    <name type="scientific">Loxostege sticticalis</name>
    <name type="common">Beet webworm moth</name>
    <dbReference type="NCBI Taxonomy" id="481309"/>
    <lineage>
        <taxon>Eukaryota</taxon>
        <taxon>Metazoa</taxon>
        <taxon>Ecdysozoa</taxon>
        <taxon>Arthropoda</taxon>
        <taxon>Hexapoda</taxon>
        <taxon>Insecta</taxon>
        <taxon>Pterygota</taxon>
        <taxon>Neoptera</taxon>
        <taxon>Endopterygota</taxon>
        <taxon>Lepidoptera</taxon>
        <taxon>Glossata</taxon>
        <taxon>Ditrysia</taxon>
        <taxon>Pyraloidea</taxon>
        <taxon>Crambidae</taxon>
        <taxon>Pyraustinae</taxon>
        <taxon>Loxostege</taxon>
    </lineage>
</organism>
<name>A0ABD0SD83_LOXSC</name>
<dbReference type="PANTHER" id="PTHR45775">
    <property type="entry name" value="RAD, GEM/KIR FAMILY MEMBER 2, ISOFORM C"/>
    <property type="match status" value="1"/>
</dbReference>
<reference evidence="4 5" key="1">
    <citation type="submission" date="2024-06" db="EMBL/GenBank/DDBJ databases">
        <title>A chromosome-level genome assembly of beet webworm, Loxostege sticticalis.</title>
        <authorList>
            <person name="Zhang Y."/>
        </authorList>
    </citation>
    <scope>NUCLEOTIDE SEQUENCE [LARGE SCALE GENOMIC DNA]</scope>
    <source>
        <strain evidence="4">AQ028</strain>
        <tissue evidence="4">Male pupae</tissue>
    </source>
</reference>
<dbReference type="PRINTS" id="PR00449">
    <property type="entry name" value="RASTRNSFRMNG"/>
</dbReference>
<feature type="compositionally biased region" description="Polar residues" evidence="3">
    <location>
        <begin position="142"/>
        <end position="161"/>
    </location>
</feature>
<dbReference type="PROSITE" id="PS51419">
    <property type="entry name" value="RAB"/>
    <property type="match status" value="1"/>
</dbReference>
<accession>A0ABD0SD83</accession>
<feature type="compositionally biased region" description="Low complexity" evidence="3">
    <location>
        <begin position="330"/>
        <end position="340"/>
    </location>
</feature>
<dbReference type="Proteomes" id="UP001549921">
    <property type="component" value="Unassembled WGS sequence"/>
</dbReference>
<dbReference type="InterPro" id="IPR001806">
    <property type="entry name" value="Small_GTPase"/>
</dbReference>
<feature type="compositionally biased region" description="Low complexity" evidence="3">
    <location>
        <begin position="31"/>
        <end position="49"/>
    </location>
</feature>
<comment type="caution">
    <text evidence="4">The sequence shown here is derived from an EMBL/GenBank/DDBJ whole genome shotgun (WGS) entry which is preliminary data.</text>
</comment>
<evidence type="ECO:0000256" key="2">
    <source>
        <dbReference type="ARBA" id="ARBA00022553"/>
    </source>
</evidence>
<evidence type="ECO:0000256" key="3">
    <source>
        <dbReference type="SAM" id="MobiDB-lite"/>
    </source>
</evidence>
<dbReference type="InterPro" id="IPR051641">
    <property type="entry name" value="RGK_GTP-binding_reg"/>
</dbReference>
<gene>
    <name evidence="4" type="ORF">ABMA28_009415</name>
</gene>
<dbReference type="InterPro" id="IPR027417">
    <property type="entry name" value="P-loop_NTPase"/>
</dbReference>
<dbReference type="SUPFAM" id="SSF52540">
    <property type="entry name" value="P-loop containing nucleoside triphosphate hydrolases"/>
    <property type="match status" value="1"/>
</dbReference>
<comment type="similarity">
    <text evidence="1">Belongs to the small GTPase superfamily. RGK family.</text>
</comment>
<evidence type="ECO:0000313" key="4">
    <source>
        <dbReference type="EMBL" id="KAL0812021.1"/>
    </source>
</evidence>
<dbReference type="SMART" id="SM00173">
    <property type="entry name" value="RAS"/>
    <property type="match status" value="1"/>
</dbReference>
<proteinExistence type="inferred from homology"/>
<evidence type="ECO:0000313" key="5">
    <source>
        <dbReference type="Proteomes" id="UP001549921"/>
    </source>
</evidence>
<dbReference type="Gene3D" id="3.40.50.300">
    <property type="entry name" value="P-loop containing nucleotide triphosphate hydrolases"/>
    <property type="match status" value="1"/>
</dbReference>
<evidence type="ECO:0000256" key="1">
    <source>
        <dbReference type="ARBA" id="ARBA00008846"/>
    </source>
</evidence>
<dbReference type="AlphaFoldDB" id="A0ABD0SD83"/>
<dbReference type="EMBL" id="JBEDNZ010000023">
    <property type="protein sequence ID" value="KAL0812021.1"/>
    <property type="molecule type" value="Genomic_DNA"/>
</dbReference>
<feature type="compositionally biased region" description="Polar residues" evidence="3">
    <location>
        <begin position="78"/>
        <end position="89"/>
    </location>
</feature>
<sequence length="561" mass="61678">MAVNSPGGYPPVSPKPHTPKSPRHFVFPQKSPSITSSTSSSGYYTPQSGCSYDKHNQPPKSPIAHGHRSPMSPRHFNFPQNPSGRSSPCNFDRVPHPPSGLHYSTSLKHSRREKSRSPKPPPVHIHTNPGYVSPNRTRKIYGSTSTVSSPRLVTSPSIVSSHTDDSMDAMPGTPSAVVHDADDEATTTSSRICRKSTSDLTDMTDDTPQTRSTSVSRPCSPMRRGSMKGGLAYLASRRGSRESTMSNCDSVEDIGPLNFQNTMRGRQRRTSNFLELPVVEHSRPRVCSLPEKPYNPRISDDLYRLRTFSITTKGGVVNCGDSICNRRSRSNTSVNSTNSRASDRSPFDGSCCSGYRPVDSASLTTPDEDDLDQFGEKSVSVLLDGEESELIFIDHPSTEMSVENCLSTYEPHACVVVYSVVARSSFVRANELLSYLARESFTVDRTVVLVGNKADLARARQVTTNEGKALATTKDSKFIETSSGIQHNVDELLVGILKQIRLKESREKKHAKKQGKQQEAKPSKLASSRTHISLSIARELLQKICINDISKSKSCENLHVL</sequence>
<dbReference type="PROSITE" id="PS51421">
    <property type="entry name" value="RAS"/>
    <property type="match status" value="1"/>
</dbReference>
<protein>
    <submittedName>
        <fullName evidence="4">Uncharacterized protein</fullName>
    </submittedName>
</protein>
<dbReference type="Pfam" id="PF00071">
    <property type="entry name" value="Ras"/>
    <property type="match status" value="1"/>
</dbReference>
<dbReference type="PANTHER" id="PTHR45775:SF6">
    <property type="entry name" value="RAD, GEM_KIR FAMILY MEMBER 2, ISOFORM C"/>
    <property type="match status" value="1"/>
</dbReference>
<feature type="region of interest" description="Disordered" evidence="3">
    <location>
        <begin position="507"/>
        <end position="527"/>
    </location>
</feature>
<feature type="region of interest" description="Disordered" evidence="3">
    <location>
        <begin position="1"/>
        <end position="228"/>
    </location>
</feature>
<dbReference type="SMART" id="SM00175">
    <property type="entry name" value="RAB"/>
    <property type="match status" value="1"/>
</dbReference>
<keyword evidence="2" id="KW-0597">Phosphoprotein</keyword>